<proteinExistence type="predicted"/>
<sequence length="72" mass="7965">MKKLISNSNPFMLILIPVLFAMVMGVSYQFEQKAKAEVDGLSMTNVKQSTSLFIKGVHMVKAICGVATENVW</sequence>
<accession>A0A2T5JBZ7</accession>
<dbReference type="RefSeq" id="WP_107827231.1">
    <property type="nucleotide sequence ID" value="NZ_CP160205.1"/>
</dbReference>
<reference evidence="2 3" key="1">
    <citation type="submission" date="2018-04" db="EMBL/GenBank/DDBJ databases">
        <title>Genomic Encyclopedia of Archaeal and Bacterial Type Strains, Phase II (KMG-II): from individual species to whole genera.</title>
        <authorList>
            <person name="Goeker M."/>
        </authorList>
    </citation>
    <scope>NUCLEOTIDE SEQUENCE [LARGE SCALE GENOMIC DNA]</scope>
    <source>
        <strain evidence="2 3">DSM 26809</strain>
    </source>
</reference>
<keyword evidence="3" id="KW-1185">Reference proteome</keyword>
<dbReference type="EMBL" id="QAOQ01000002">
    <property type="protein sequence ID" value="PTQ99293.1"/>
    <property type="molecule type" value="Genomic_DNA"/>
</dbReference>
<keyword evidence="1" id="KW-1133">Transmembrane helix</keyword>
<dbReference type="OrthoDB" id="799100at2"/>
<dbReference type="AlphaFoldDB" id="A0A2T5JBZ7"/>
<comment type="caution">
    <text evidence="2">The sequence shown here is derived from an EMBL/GenBank/DDBJ whole genome shotgun (WGS) entry which is preliminary data.</text>
</comment>
<name>A0A2T5JBZ7_9SPHI</name>
<evidence type="ECO:0000313" key="2">
    <source>
        <dbReference type="EMBL" id="PTQ99293.1"/>
    </source>
</evidence>
<evidence type="ECO:0000313" key="3">
    <source>
        <dbReference type="Proteomes" id="UP000244168"/>
    </source>
</evidence>
<dbReference type="Proteomes" id="UP000244168">
    <property type="component" value="Unassembled WGS sequence"/>
</dbReference>
<keyword evidence="1" id="KW-0472">Membrane</keyword>
<protein>
    <submittedName>
        <fullName evidence="2">Uncharacterized protein</fullName>
    </submittedName>
</protein>
<keyword evidence="1" id="KW-0812">Transmembrane</keyword>
<feature type="transmembrane region" description="Helical" evidence="1">
    <location>
        <begin position="12"/>
        <end position="30"/>
    </location>
</feature>
<organism evidence="2 3">
    <name type="scientific">Mucilaginibacter yixingensis</name>
    <dbReference type="NCBI Taxonomy" id="1295612"/>
    <lineage>
        <taxon>Bacteria</taxon>
        <taxon>Pseudomonadati</taxon>
        <taxon>Bacteroidota</taxon>
        <taxon>Sphingobacteriia</taxon>
        <taxon>Sphingobacteriales</taxon>
        <taxon>Sphingobacteriaceae</taxon>
        <taxon>Mucilaginibacter</taxon>
    </lineage>
</organism>
<gene>
    <name evidence="2" type="ORF">C8P68_102109</name>
</gene>
<evidence type="ECO:0000256" key="1">
    <source>
        <dbReference type="SAM" id="Phobius"/>
    </source>
</evidence>